<sequence length="192" mass="21491">MSRTERVSILEATDDSLISVLEQFLESLPVTGALTGQIDPHPGVVAQLSDRLWRDETRPQHTFLGEFGEPHGVELVRFRAPRHVHMGRQSQYTEEFRRDAVALYRAAGGTRTYAAVASDLGISGETLRTWVRKDNASGQGSAANAGDGRETAVDELARLRAENVRLRSAEKEWQLEREILRRAAAYFAQEMK</sequence>
<dbReference type="EMBL" id="CCSD01000030">
    <property type="protein sequence ID" value="CDZ87112.1"/>
    <property type="molecule type" value="Genomic_DNA"/>
</dbReference>
<dbReference type="AlphaFoldDB" id="A0A098BFZ7"/>
<dbReference type="Proteomes" id="UP000042997">
    <property type="component" value="Unassembled WGS sequence"/>
</dbReference>
<dbReference type="Gene3D" id="1.10.10.60">
    <property type="entry name" value="Homeodomain-like"/>
    <property type="match status" value="1"/>
</dbReference>
<gene>
    <name evidence="2" type="ORF">RHRU231_210038</name>
</gene>
<evidence type="ECO:0000256" key="1">
    <source>
        <dbReference type="SAM" id="Coils"/>
    </source>
</evidence>
<name>A0A098BFZ7_9NOCA</name>
<accession>A0A098BFZ7</accession>
<organism evidence="2 3">
    <name type="scientific">Rhodococcus ruber</name>
    <dbReference type="NCBI Taxonomy" id="1830"/>
    <lineage>
        <taxon>Bacteria</taxon>
        <taxon>Bacillati</taxon>
        <taxon>Actinomycetota</taxon>
        <taxon>Actinomycetes</taxon>
        <taxon>Mycobacteriales</taxon>
        <taxon>Nocardiaceae</taxon>
        <taxon>Rhodococcus</taxon>
    </lineage>
</organism>
<evidence type="ECO:0000313" key="3">
    <source>
        <dbReference type="Proteomes" id="UP000042997"/>
    </source>
</evidence>
<reference evidence="2 3" key="1">
    <citation type="journal article" date="2014" name="Genome Announc.">
        <title>Draft Genome Sequence of Propane- and Butane-Oxidizing Actinobacterium Rhodococcus ruber IEGM 231.</title>
        <authorList>
            <person name="Ivshina I.B."/>
            <person name="Kuyukina M.S."/>
            <person name="Krivoruchko A.V."/>
            <person name="Barbe V."/>
            <person name="Fischer C."/>
        </authorList>
    </citation>
    <scope>NUCLEOTIDE SEQUENCE [LARGE SCALE GENOMIC DNA]</scope>
</reference>
<evidence type="ECO:0000313" key="2">
    <source>
        <dbReference type="EMBL" id="CDZ87112.1"/>
    </source>
</evidence>
<dbReference type="GO" id="GO:0006313">
    <property type="term" value="P:DNA transposition"/>
    <property type="evidence" value="ECO:0007669"/>
    <property type="project" value="InterPro"/>
</dbReference>
<proteinExistence type="predicted"/>
<dbReference type="SUPFAM" id="SSF46689">
    <property type="entry name" value="Homeodomain-like"/>
    <property type="match status" value="1"/>
</dbReference>
<protein>
    <submittedName>
        <fullName evidence="2">Transposase</fullName>
    </submittedName>
</protein>
<dbReference type="Pfam" id="PF01527">
    <property type="entry name" value="HTH_Tnp_1"/>
    <property type="match status" value="1"/>
</dbReference>
<dbReference type="GO" id="GO:0004803">
    <property type="term" value="F:transposase activity"/>
    <property type="evidence" value="ECO:0007669"/>
    <property type="project" value="InterPro"/>
</dbReference>
<feature type="coiled-coil region" evidence="1">
    <location>
        <begin position="149"/>
        <end position="176"/>
    </location>
</feature>
<keyword evidence="1" id="KW-0175">Coiled coil</keyword>
<dbReference type="GO" id="GO:0003677">
    <property type="term" value="F:DNA binding"/>
    <property type="evidence" value="ECO:0007669"/>
    <property type="project" value="InterPro"/>
</dbReference>
<dbReference type="InterPro" id="IPR009057">
    <property type="entry name" value="Homeodomain-like_sf"/>
</dbReference>
<dbReference type="InterPro" id="IPR002514">
    <property type="entry name" value="Transposase_8"/>
</dbReference>